<evidence type="ECO:0008006" key="3">
    <source>
        <dbReference type="Google" id="ProtNLM"/>
    </source>
</evidence>
<comment type="caution">
    <text evidence="1">The sequence shown here is derived from an EMBL/GenBank/DDBJ whole genome shotgun (WGS) entry which is preliminary data.</text>
</comment>
<dbReference type="RefSeq" id="WP_208429860.1">
    <property type="nucleotide sequence ID" value="NZ_JAEPRJ010000001.1"/>
</dbReference>
<reference evidence="1 2" key="1">
    <citation type="submission" date="2021-01" db="EMBL/GenBank/DDBJ databases">
        <title>Isolation and description of Catonella massiliensis sp. nov., a novel Catonella species, isolated from a stable periodontitis subject.</title>
        <authorList>
            <person name="Antezack A."/>
            <person name="Boxberger M."/>
            <person name="La Scola B."/>
            <person name="Monnet-Corti V."/>
        </authorList>
    </citation>
    <scope>NUCLEOTIDE SEQUENCE [LARGE SCALE GENOMIC DNA]</scope>
    <source>
        <strain evidence="1 2">Marseille-Q4567</strain>
    </source>
</reference>
<evidence type="ECO:0000313" key="1">
    <source>
        <dbReference type="EMBL" id="MBK5898441.1"/>
    </source>
</evidence>
<name>A0ABS1J2R1_9FIRM</name>
<organism evidence="1 2">
    <name type="scientific">Catonella massiliensis</name>
    <dbReference type="NCBI Taxonomy" id="2799636"/>
    <lineage>
        <taxon>Bacteria</taxon>
        <taxon>Bacillati</taxon>
        <taxon>Bacillota</taxon>
        <taxon>Clostridia</taxon>
        <taxon>Lachnospirales</taxon>
        <taxon>Lachnospiraceae</taxon>
        <taxon>Catonella</taxon>
    </lineage>
</organism>
<gene>
    <name evidence="1" type="ORF">JJN12_11720</name>
</gene>
<dbReference type="EMBL" id="JAEPRJ010000001">
    <property type="protein sequence ID" value="MBK5898441.1"/>
    <property type="molecule type" value="Genomic_DNA"/>
</dbReference>
<evidence type="ECO:0000313" key="2">
    <source>
        <dbReference type="Proteomes" id="UP000604730"/>
    </source>
</evidence>
<protein>
    <recommendedName>
        <fullName evidence="3">DUF695 domain-containing protein</fullName>
    </recommendedName>
</protein>
<keyword evidence="2" id="KW-1185">Reference proteome</keyword>
<accession>A0ABS1J2R1</accession>
<dbReference type="Proteomes" id="UP000604730">
    <property type="component" value="Unassembled WGS sequence"/>
</dbReference>
<sequence length="161" mass="18613">MKGIIAGGVPFEAELFEKDENLTMAVIIPTIYNYACKDKENDELSDKNTNIIVMHYEAESADYSVLDIGMVDDAMEESTDVVRNYVDFLANNDIVTFAFNLLNGAVLYRRDVLGNELAKVLITLREGEDLWAYTNLNFTEFPKKYKRYDRQKFKVIQREEK</sequence>
<proteinExistence type="predicted"/>